<comment type="caution">
    <text evidence="2">The sequence shown here is derived from an EMBL/GenBank/DDBJ whole genome shotgun (WGS) entry which is preliminary data.</text>
</comment>
<dbReference type="Proteomes" id="UP000297295">
    <property type="component" value="Unassembled WGS sequence"/>
</dbReference>
<evidence type="ECO:0000313" key="3">
    <source>
        <dbReference type="Proteomes" id="UP000297295"/>
    </source>
</evidence>
<keyword evidence="1" id="KW-0812">Transmembrane</keyword>
<dbReference type="AlphaFoldDB" id="A0A4E0PVX7"/>
<evidence type="ECO:0000313" key="2">
    <source>
        <dbReference type="EMBL" id="TGC09414.1"/>
    </source>
</evidence>
<dbReference type="RefSeq" id="WP_135389453.1">
    <property type="nucleotide sequence ID" value="NZ_PGGK01000005.1"/>
</dbReference>
<accession>A0A4E0PVX7</accession>
<reference evidence="2 3" key="1">
    <citation type="submission" date="2017-11" db="EMBL/GenBank/DDBJ databases">
        <title>Isolation and Characterization of Methanogenic Archaea from Saline Meromictic Lake at Siberia.</title>
        <authorList>
            <person name="Shen Y."/>
            <person name="Huang H.-H."/>
            <person name="Lai M.-C."/>
            <person name="Chen S.-C."/>
        </authorList>
    </citation>
    <scope>NUCLEOTIDE SEQUENCE [LARGE SCALE GENOMIC DNA]</scope>
    <source>
        <strain evidence="2 3">SY-01</strain>
    </source>
</reference>
<keyword evidence="1" id="KW-1133">Transmembrane helix</keyword>
<feature type="transmembrane region" description="Helical" evidence="1">
    <location>
        <begin position="12"/>
        <end position="33"/>
    </location>
</feature>
<dbReference type="OrthoDB" id="117273at2157"/>
<organism evidence="2 3">
    <name type="scientific">Methanolobus halotolerans</name>
    <dbReference type="NCBI Taxonomy" id="2052935"/>
    <lineage>
        <taxon>Archaea</taxon>
        <taxon>Methanobacteriati</taxon>
        <taxon>Methanobacteriota</taxon>
        <taxon>Stenosarchaea group</taxon>
        <taxon>Methanomicrobia</taxon>
        <taxon>Methanosarcinales</taxon>
        <taxon>Methanosarcinaceae</taxon>
        <taxon>Methanolobus</taxon>
    </lineage>
</organism>
<proteinExistence type="predicted"/>
<evidence type="ECO:0000256" key="1">
    <source>
        <dbReference type="SAM" id="Phobius"/>
    </source>
</evidence>
<protein>
    <submittedName>
        <fullName evidence="2">Uncharacterized protein</fullName>
    </submittedName>
</protein>
<keyword evidence="1" id="KW-0472">Membrane</keyword>
<gene>
    <name evidence="2" type="ORF">CUN85_06185</name>
</gene>
<dbReference type="Pfam" id="PF23960">
    <property type="entry name" value="DUF7289"/>
    <property type="match status" value="1"/>
</dbReference>
<keyword evidence="3" id="KW-1185">Reference proteome</keyword>
<dbReference type="InterPro" id="IPR055713">
    <property type="entry name" value="DUF7289"/>
</dbReference>
<sequence length="297" mass="31981">MPGRILKKSESAVSSVVAAVLLLGIMVSVITVINVSYIPEWRTGAEQAHMDEVFFDMSNLKSHIDILSATVSGQPAGSISTNVPIRAGGGSIPVVSPGKSGGMLSINMNEFSMRITASDSVVNNSSGAFLEDLGSITYRSDNSNFVDQEYGYENGALILAQGELSLMRQSPSIGIRKTDNSTNITLDVNAIRIRGPVRSISSNSIEEVYITYDSSNTLYDNENLFSELTLNIETEYPRAWEMFFEGAVADAGLEAGEYVLTSNASAVVITIKGASGEDVKANIRKNVFDVHLNVFEN</sequence>
<name>A0A4E0PVX7_9EURY</name>
<dbReference type="EMBL" id="PGGK01000005">
    <property type="protein sequence ID" value="TGC09414.1"/>
    <property type="molecule type" value="Genomic_DNA"/>
</dbReference>